<reference evidence="1" key="2">
    <citation type="submission" date="2021-08" db="EMBL/GenBank/DDBJ databases">
        <authorList>
            <person name="Tani A."/>
            <person name="Ola A."/>
            <person name="Ogura Y."/>
            <person name="Katsura K."/>
            <person name="Hayashi T."/>
        </authorList>
    </citation>
    <scope>NUCLEOTIDE SEQUENCE</scope>
    <source>
        <strain evidence="1">DSM 23674</strain>
    </source>
</reference>
<evidence type="ECO:0000313" key="2">
    <source>
        <dbReference type="Proteomes" id="UP001055101"/>
    </source>
</evidence>
<accession>A0ABQ4TL08</accession>
<reference evidence="1" key="1">
    <citation type="journal article" date="2021" name="Front. Microbiol.">
        <title>Comprehensive Comparative Genomics and Phenotyping of Methylobacterium Species.</title>
        <authorList>
            <person name="Alessa O."/>
            <person name="Ogura Y."/>
            <person name="Fujitani Y."/>
            <person name="Takami H."/>
            <person name="Hayashi T."/>
            <person name="Sahin N."/>
            <person name="Tani A."/>
        </authorList>
    </citation>
    <scope>NUCLEOTIDE SEQUENCE</scope>
    <source>
        <strain evidence="1">DSM 23674</strain>
    </source>
</reference>
<comment type="caution">
    <text evidence="1">The sequence shown here is derived from an EMBL/GenBank/DDBJ whole genome shotgun (WGS) entry which is preliminary data.</text>
</comment>
<dbReference type="EMBL" id="BPRA01000008">
    <property type="protein sequence ID" value="GJE55524.1"/>
    <property type="molecule type" value="Genomic_DNA"/>
</dbReference>
<gene>
    <name evidence="1" type="ORF">EKPJFOCH_2015</name>
</gene>
<evidence type="ECO:0000313" key="1">
    <source>
        <dbReference type="EMBL" id="GJE55524.1"/>
    </source>
</evidence>
<name>A0ABQ4TL08_9HYPH</name>
<dbReference type="RefSeq" id="WP_238231764.1">
    <property type="nucleotide sequence ID" value="NZ_BPRA01000008.1"/>
</dbReference>
<dbReference type="Proteomes" id="UP001055101">
    <property type="component" value="Unassembled WGS sequence"/>
</dbReference>
<organism evidence="1 2">
    <name type="scientific">Methylobacterium thuringiense</name>
    <dbReference type="NCBI Taxonomy" id="1003091"/>
    <lineage>
        <taxon>Bacteria</taxon>
        <taxon>Pseudomonadati</taxon>
        <taxon>Pseudomonadota</taxon>
        <taxon>Alphaproteobacteria</taxon>
        <taxon>Hyphomicrobiales</taxon>
        <taxon>Methylobacteriaceae</taxon>
        <taxon>Methylobacterium</taxon>
    </lineage>
</organism>
<keyword evidence="2" id="KW-1185">Reference proteome</keyword>
<proteinExistence type="predicted"/>
<sequence length="89" mass="9674">MPDTSQPEFRPFADDAGVQNFENLSFENGTTRIALHGSLDLTRDRTGLDRARALRAVLDAIVTALEAEDLPQAVAETTRASTTVKNPFA</sequence>
<protein>
    <submittedName>
        <fullName evidence="1">Uncharacterized protein</fullName>
    </submittedName>
</protein>